<dbReference type="InterPro" id="IPR029044">
    <property type="entry name" value="Nucleotide-diphossugar_trans"/>
</dbReference>
<sequence length="434" mass="46459">MIATVVMLTILVRQLFILTAIVRSRAFLTAAPHPATVDAAGEKPALFVVIPVLRETAIIAETIKHMVSLTEEHRAHVIIVTTARETTEPSPDGDTATMVKELATSGRFTHLHYPHPSGLKGDQLNFAANHCASTLLADDSPADAYLVCYDADSRPPLDALTRFEAAIAVNPNAHVFHQSSRFELRAPTHREDGALHGLTRAVCDGGALRANRFVLGFEIPRLINRSSNVGRLKRAACSYVYAHVTGHGLCVRLSFLLDHPLPAGSPIEDMQYSFHLGSHNTEMVPVASLDHAAVPDTITTQVEQASRWFFGPARALRYLRQPSTKPGTRAQLQAASALGSAGEWLGCAITAPAILATLCLASGPLQLVAAAVAVIYLAQLVATDRTLGAPDKLRRRVIRVLTCPLATVLFGIGGLIGATNLVKGGSGIGKTERR</sequence>
<keyword evidence="1" id="KW-1133">Transmembrane helix</keyword>
<dbReference type="RefSeq" id="WP_164448111.1">
    <property type="nucleotide sequence ID" value="NZ_SAIY01000005.1"/>
</dbReference>
<evidence type="ECO:0000313" key="2">
    <source>
        <dbReference type="EMBL" id="NGM14217.1"/>
    </source>
</evidence>
<comment type="caution">
    <text evidence="2">The sequence shown here is derived from an EMBL/GenBank/DDBJ whole genome shotgun (WGS) entry which is preliminary data.</text>
</comment>
<keyword evidence="1" id="KW-0472">Membrane</keyword>
<dbReference type="Gene3D" id="3.90.550.10">
    <property type="entry name" value="Spore Coat Polysaccharide Biosynthesis Protein SpsA, Chain A"/>
    <property type="match status" value="1"/>
</dbReference>
<evidence type="ECO:0008006" key="4">
    <source>
        <dbReference type="Google" id="ProtNLM"/>
    </source>
</evidence>
<dbReference type="Proteomes" id="UP000478148">
    <property type="component" value="Unassembled WGS sequence"/>
</dbReference>
<feature type="transmembrane region" description="Helical" evidence="1">
    <location>
        <begin position="353"/>
        <end position="377"/>
    </location>
</feature>
<evidence type="ECO:0000313" key="3">
    <source>
        <dbReference type="Proteomes" id="UP000478148"/>
    </source>
</evidence>
<evidence type="ECO:0000256" key="1">
    <source>
        <dbReference type="SAM" id="Phobius"/>
    </source>
</evidence>
<name>A0A6M1L4P4_9ACTN</name>
<dbReference type="AlphaFoldDB" id="A0A6M1L4P4"/>
<keyword evidence="3" id="KW-1185">Reference proteome</keyword>
<proteinExistence type="predicted"/>
<organism evidence="2 3">
    <name type="scientific">Verrucosispora sioxanthis</name>
    <dbReference type="NCBI Taxonomy" id="2499994"/>
    <lineage>
        <taxon>Bacteria</taxon>
        <taxon>Bacillati</taxon>
        <taxon>Actinomycetota</taxon>
        <taxon>Actinomycetes</taxon>
        <taxon>Micromonosporales</taxon>
        <taxon>Micromonosporaceae</taxon>
        <taxon>Micromonospora</taxon>
    </lineage>
</organism>
<accession>A0A6M1L4P4</accession>
<keyword evidence="1" id="KW-0812">Transmembrane</keyword>
<feature type="transmembrane region" description="Helical" evidence="1">
    <location>
        <begin position="397"/>
        <end position="416"/>
    </location>
</feature>
<protein>
    <recommendedName>
        <fullName evidence="4">Glycosyltransferase</fullName>
    </recommendedName>
</protein>
<dbReference type="EMBL" id="SAIY01000005">
    <property type="protein sequence ID" value="NGM14217.1"/>
    <property type="molecule type" value="Genomic_DNA"/>
</dbReference>
<reference evidence="2 3" key="1">
    <citation type="submission" date="2020-02" db="EMBL/GenBank/DDBJ databases">
        <title>Draft Genome Sequence of Verrucosispora sp. Strain CWR15, Isolated from Gulf of Mexico Sponge.</title>
        <authorList>
            <person name="Kennedy S.J."/>
            <person name="Cella E."/>
            <person name="Azarian T."/>
            <person name="Baker B.J."/>
            <person name="Shaw L.N."/>
        </authorList>
    </citation>
    <scope>NUCLEOTIDE SEQUENCE [LARGE SCALE GENOMIC DNA]</scope>
    <source>
        <strain evidence="2 3">CWR15</strain>
    </source>
</reference>
<gene>
    <name evidence="2" type="ORF">ENC19_16830</name>
</gene>
<dbReference type="SUPFAM" id="SSF53448">
    <property type="entry name" value="Nucleotide-diphospho-sugar transferases"/>
    <property type="match status" value="1"/>
</dbReference>